<reference evidence="2" key="1">
    <citation type="journal article" date="2023" name="Nat. Plants">
        <title>Single-cell RNA sequencing provides a high-resolution roadmap for understanding the multicellular compartmentation of specialized metabolism.</title>
        <authorList>
            <person name="Sun S."/>
            <person name="Shen X."/>
            <person name="Li Y."/>
            <person name="Li Y."/>
            <person name="Wang S."/>
            <person name="Li R."/>
            <person name="Zhang H."/>
            <person name="Shen G."/>
            <person name="Guo B."/>
            <person name="Wei J."/>
            <person name="Xu J."/>
            <person name="St-Pierre B."/>
            <person name="Chen S."/>
            <person name="Sun C."/>
        </authorList>
    </citation>
    <scope>NUCLEOTIDE SEQUENCE [LARGE SCALE GENOMIC DNA]</scope>
</reference>
<evidence type="ECO:0000313" key="2">
    <source>
        <dbReference type="Proteomes" id="UP001060085"/>
    </source>
</evidence>
<dbReference type="Proteomes" id="UP001060085">
    <property type="component" value="Linkage Group LG02"/>
</dbReference>
<keyword evidence="2" id="KW-1185">Reference proteome</keyword>
<protein>
    <submittedName>
        <fullName evidence="1">Uncharacterized protein</fullName>
    </submittedName>
</protein>
<accession>A0ACC0BZG3</accession>
<organism evidence="1 2">
    <name type="scientific">Catharanthus roseus</name>
    <name type="common">Madagascar periwinkle</name>
    <name type="synonym">Vinca rosea</name>
    <dbReference type="NCBI Taxonomy" id="4058"/>
    <lineage>
        <taxon>Eukaryota</taxon>
        <taxon>Viridiplantae</taxon>
        <taxon>Streptophyta</taxon>
        <taxon>Embryophyta</taxon>
        <taxon>Tracheophyta</taxon>
        <taxon>Spermatophyta</taxon>
        <taxon>Magnoliopsida</taxon>
        <taxon>eudicotyledons</taxon>
        <taxon>Gunneridae</taxon>
        <taxon>Pentapetalae</taxon>
        <taxon>asterids</taxon>
        <taxon>lamiids</taxon>
        <taxon>Gentianales</taxon>
        <taxon>Apocynaceae</taxon>
        <taxon>Rauvolfioideae</taxon>
        <taxon>Vinceae</taxon>
        <taxon>Catharanthinae</taxon>
        <taxon>Catharanthus</taxon>
    </lineage>
</organism>
<sequence length="144" mass="16609">MPQSSSTDKIRIPQQGHRNQIPASRSQYQANTIRALDYQTIALPKLVKTGYRFLGHLPDRLGHTLRSLSPSSSRSTLPNLNHPRHRKMPSYGGLATYSAILWRFRTQDHNQNYNPDRNGVFICVYNRKAICLADRSELSHEYFQ</sequence>
<evidence type="ECO:0000313" key="1">
    <source>
        <dbReference type="EMBL" id="KAI5677982.1"/>
    </source>
</evidence>
<proteinExistence type="predicted"/>
<dbReference type="EMBL" id="CM044702">
    <property type="protein sequence ID" value="KAI5677982.1"/>
    <property type="molecule type" value="Genomic_DNA"/>
</dbReference>
<name>A0ACC0BZG3_CATRO</name>
<gene>
    <name evidence="1" type="ORF">M9H77_08932</name>
</gene>
<comment type="caution">
    <text evidence="1">The sequence shown here is derived from an EMBL/GenBank/DDBJ whole genome shotgun (WGS) entry which is preliminary data.</text>
</comment>